<evidence type="ECO:0000313" key="3">
    <source>
        <dbReference type="Proteomes" id="UP000824540"/>
    </source>
</evidence>
<evidence type="ECO:0000313" key="2">
    <source>
        <dbReference type="EMBL" id="KAG9354877.1"/>
    </source>
</evidence>
<gene>
    <name evidence="2" type="ORF">JZ751_001590</name>
</gene>
<sequence length="124" mass="14093">MEGSVMADSWPRAGSWMRRKVIGHLRDTLIAVCSTPSSPFSPGVPGIVPLLKFLFTKREKERETLMPACHAELHDRGCRLTLGDAVLGRQQSLLHQTLQNGAHRRPVHQLQHKQVRLQTDRERQ</sequence>
<proteinExistence type="predicted"/>
<keyword evidence="3" id="KW-1185">Reference proteome</keyword>
<dbReference type="AlphaFoldDB" id="A0A8T2PTW9"/>
<feature type="region of interest" description="Disordered" evidence="1">
    <location>
        <begin position="101"/>
        <end position="124"/>
    </location>
</feature>
<evidence type="ECO:0000256" key="1">
    <source>
        <dbReference type="SAM" id="MobiDB-lite"/>
    </source>
</evidence>
<organism evidence="2 3">
    <name type="scientific">Albula glossodonta</name>
    <name type="common">roundjaw bonefish</name>
    <dbReference type="NCBI Taxonomy" id="121402"/>
    <lineage>
        <taxon>Eukaryota</taxon>
        <taxon>Metazoa</taxon>
        <taxon>Chordata</taxon>
        <taxon>Craniata</taxon>
        <taxon>Vertebrata</taxon>
        <taxon>Euteleostomi</taxon>
        <taxon>Actinopterygii</taxon>
        <taxon>Neopterygii</taxon>
        <taxon>Teleostei</taxon>
        <taxon>Albuliformes</taxon>
        <taxon>Albulidae</taxon>
        <taxon>Albula</taxon>
    </lineage>
</organism>
<dbReference type="Proteomes" id="UP000824540">
    <property type="component" value="Unassembled WGS sequence"/>
</dbReference>
<protein>
    <submittedName>
        <fullName evidence="2">Uncharacterized protein</fullName>
    </submittedName>
</protein>
<reference evidence="2" key="1">
    <citation type="thesis" date="2021" institute="BYU ScholarsArchive" country="Provo, UT, USA">
        <title>Applications of and Algorithms for Genome Assembly and Genomic Analyses with an Emphasis on Marine Teleosts.</title>
        <authorList>
            <person name="Pickett B.D."/>
        </authorList>
    </citation>
    <scope>NUCLEOTIDE SEQUENCE</scope>
    <source>
        <strain evidence="2">HI-2016</strain>
    </source>
</reference>
<accession>A0A8T2PTW9</accession>
<name>A0A8T2PTW9_9TELE</name>
<dbReference type="EMBL" id="JAFBMS010000002">
    <property type="protein sequence ID" value="KAG9354877.1"/>
    <property type="molecule type" value="Genomic_DNA"/>
</dbReference>
<feature type="non-terminal residue" evidence="2">
    <location>
        <position position="124"/>
    </location>
</feature>
<feature type="compositionally biased region" description="Basic residues" evidence="1">
    <location>
        <begin position="102"/>
        <end position="115"/>
    </location>
</feature>
<comment type="caution">
    <text evidence="2">The sequence shown here is derived from an EMBL/GenBank/DDBJ whole genome shotgun (WGS) entry which is preliminary data.</text>
</comment>
<dbReference type="OrthoDB" id="10569323at2759"/>